<evidence type="ECO:0000313" key="1">
    <source>
        <dbReference type="EMBL" id="NYZ24928.1"/>
    </source>
</evidence>
<dbReference type="EMBL" id="JABFDB010000047">
    <property type="protein sequence ID" value="NYZ24928.1"/>
    <property type="molecule type" value="Genomic_DNA"/>
</dbReference>
<sequence>MDETRITAALPNLDVQFIHRDEPGAEIVAIQLRATPNFEALRGQFAPMMPMAALWLAPMQAWTSMVQQAWAPWLAAMGAAPRIGRE</sequence>
<keyword evidence="2" id="KW-1185">Reference proteome</keyword>
<accession>A0ABX2TKW3</accession>
<evidence type="ECO:0000313" key="2">
    <source>
        <dbReference type="Proteomes" id="UP000584642"/>
    </source>
</evidence>
<proteinExistence type="predicted"/>
<gene>
    <name evidence="1" type="ORF">HND93_34940</name>
</gene>
<protein>
    <submittedName>
        <fullName evidence="1">Uncharacterized protein</fullName>
    </submittedName>
</protein>
<reference evidence="1 2" key="1">
    <citation type="submission" date="2020-05" db="EMBL/GenBank/DDBJ databases">
        <title>Azospirillum oleiclasticum sp. nov, a nitrogen-fixing and heavy crude oil-emulsifying bacterium isolated from the crude oil of Yumen Oilfield.</title>
        <authorList>
            <person name="Wu D."/>
            <person name="Cai M."/>
            <person name="Zhang X."/>
        </authorList>
    </citation>
    <scope>NUCLEOTIDE SEQUENCE [LARGE SCALE GENOMIC DNA]</scope>
    <source>
        <strain evidence="1 2">ROY-1-1-2</strain>
    </source>
</reference>
<dbReference type="RefSeq" id="WP_180286699.1">
    <property type="nucleotide sequence ID" value="NZ_JABFDB010000047.1"/>
</dbReference>
<comment type="caution">
    <text evidence="1">The sequence shown here is derived from an EMBL/GenBank/DDBJ whole genome shotgun (WGS) entry which is preliminary data.</text>
</comment>
<dbReference type="Proteomes" id="UP000584642">
    <property type="component" value="Unassembled WGS sequence"/>
</dbReference>
<name>A0ABX2TKW3_9PROT</name>
<organism evidence="1 2">
    <name type="scientific">Azospirillum oleiclasticum</name>
    <dbReference type="NCBI Taxonomy" id="2735135"/>
    <lineage>
        <taxon>Bacteria</taxon>
        <taxon>Pseudomonadati</taxon>
        <taxon>Pseudomonadota</taxon>
        <taxon>Alphaproteobacteria</taxon>
        <taxon>Rhodospirillales</taxon>
        <taxon>Azospirillaceae</taxon>
        <taxon>Azospirillum</taxon>
    </lineage>
</organism>